<evidence type="ECO:0000313" key="2">
    <source>
        <dbReference type="Proteomes" id="UP000289340"/>
    </source>
</evidence>
<dbReference type="EMBL" id="QZWG01000007">
    <property type="protein sequence ID" value="RZC03661.1"/>
    <property type="molecule type" value="Genomic_DNA"/>
</dbReference>
<gene>
    <name evidence="1" type="ORF">D0Y65_018357</name>
</gene>
<dbReference type="AlphaFoldDB" id="A0A445JYU7"/>
<comment type="caution">
    <text evidence="1">The sequence shown here is derived from an EMBL/GenBank/DDBJ whole genome shotgun (WGS) entry which is preliminary data.</text>
</comment>
<name>A0A445JYU7_GLYSO</name>
<dbReference type="Proteomes" id="UP000289340">
    <property type="component" value="Chromosome 7"/>
</dbReference>
<reference evidence="1 2" key="1">
    <citation type="submission" date="2018-09" db="EMBL/GenBank/DDBJ databases">
        <title>A high-quality reference genome of wild soybean provides a powerful tool to mine soybean genomes.</title>
        <authorList>
            <person name="Xie M."/>
            <person name="Chung C.Y.L."/>
            <person name="Li M.-W."/>
            <person name="Wong F.-L."/>
            <person name="Chan T.-F."/>
            <person name="Lam H.-M."/>
        </authorList>
    </citation>
    <scope>NUCLEOTIDE SEQUENCE [LARGE SCALE GENOMIC DNA]</scope>
    <source>
        <strain evidence="2">cv. W05</strain>
        <tissue evidence="1">Hypocotyl of etiolated seedlings</tissue>
    </source>
</reference>
<evidence type="ECO:0000313" key="1">
    <source>
        <dbReference type="EMBL" id="RZC03661.1"/>
    </source>
</evidence>
<sequence>MILKFHDDPTVNGFEISETGLVAEIVGVGEGEKKKEFNLFLEEMEVDDMPVVGRKFTWYRPNGEARWWGGNLHEEAWRNMNFEGWVAFVLKEKLKELKKKLKTWDLEPFGNLERKQSCITQEINLLEIKEDHGGLNEEEKKEKNRITRSFLEGGGK</sequence>
<organism evidence="1 2">
    <name type="scientific">Glycine soja</name>
    <name type="common">Wild soybean</name>
    <dbReference type="NCBI Taxonomy" id="3848"/>
    <lineage>
        <taxon>Eukaryota</taxon>
        <taxon>Viridiplantae</taxon>
        <taxon>Streptophyta</taxon>
        <taxon>Embryophyta</taxon>
        <taxon>Tracheophyta</taxon>
        <taxon>Spermatophyta</taxon>
        <taxon>Magnoliopsida</taxon>
        <taxon>eudicotyledons</taxon>
        <taxon>Gunneridae</taxon>
        <taxon>Pentapetalae</taxon>
        <taxon>rosids</taxon>
        <taxon>fabids</taxon>
        <taxon>Fabales</taxon>
        <taxon>Fabaceae</taxon>
        <taxon>Papilionoideae</taxon>
        <taxon>50 kb inversion clade</taxon>
        <taxon>NPAAA clade</taxon>
        <taxon>indigoferoid/millettioid clade</taxon>
        <taxon>Phaseoleae</taxon>
        <taxon>Glycine</taxon>
        <taxon>Glycine subgen. Soja</taxon>
    </lineage>
</organism>
<proteinExistence type="predicted"/>
<keyword evidence="2" id="KW-1185">Reference proteome</keyword>
<accession>A0A445JYU7</accession>
<protein>
    <submittedName>
        <fullName evidence="1">Uncharacterized protein</fullName>
    </submittedName>
</protein>